<comment type="similarity">
    <text evidence="2">Belongs to the major facilitator superfamily. Sugar transporter (TC 2.A.1.1) family.</text>
</comment>
<protein>
    <recommendedName>
        <fullName evidence="9">Major facilitator superfamily (MFS) profile domain-containing protein</fullName>
    </recommendedName>
</protein>
<evidence type="ECO:0000259" key="9">
    <source>
        <dbReference type="PROSITE" id="PS50850"/>
    </source>
</evidence>
<evidence type="ECO:0000256" key="7">
    <source>
        <dbReference type="SAM" id="Coils"/>
    </source>
</evidence>
<dbReference type="InterPro" id="IPR003663">
    <property type="entry name" value="Sugar/inositol_transpt"/>
</dbReference>
<feature type="transmembrane region" description="Helical" evidence="8">
    <location>
        <begin position="76"/>
        <end position="94"/>
    </location>
</feature>
<evidence type="ECO:0000256" key="8">
    <source>
        <dbReference type="SAM" id="Phobius"/>
    </source>
</evidence>
<dbReference type="OMA" id="TQHFQRM"/>
<name>A0A8J6C8G9_DIALT</name>
<dbReference type="PANTHER" id="PTHR48023">
    <property type="entry name" value="D-XYLOSE-PROTON SYMPORTER-LIKE 2"/>
    <property type="match status" value="1"/>
</dbReference>
<dbReference type="EMBL" id="JAGTXO010000015">
    <property type="protein sequence ID" value="KAG8463629.1"/>
    <property type="molecule type" value="Genomic_DNA"/>
</dbReference>
<comment type="caution">
    <text evidence="10">The sequence shown here is derived from an EMBL/GenBank/DDBJ whole genome shotgun (WGS) entry which is preliminary data.</text>
</comment>
<feature type="transmembrane region" description="Helical" evidence="8">
    <location>
        <begin position="348"/>
        <end position="369"/>
    </location>
</feature>
<dbReference type="OrthoDB" id="6339427at2759"/>
<dbReference type="InterPro" id="IPR050820">
    <property type="entry name" value="MFS_Sugar_Transporter"/>
</dbReference>
<feature type="domain" description="Major facilitator superfamily (MFS) profile" evidence="9">
    <location>
        <begin position="39"/>
        <end position="467"/>
    </location>
</feature>
<feature type="transmembrane region" description="Helical" evidence="8">
    <location>
        <begin position="130"/>
        <end position="150"/>
    </location>
</feature>
<dbReference type="AlphaFoldDB" id="A0A8J6C8G9"/>
<proteinExistence type="inferred from homology"/>
<feature type="transmembrane region" description="Helical" evidence="8">
    <location>
        <begin position="413"/>
        <end position="432"/>
    </location>
</feature>
<evidence type="ECO:0000256" key="6">
    <source>
        <dbReference type="ARBA" id="ARBA00023136"/>
    </source>
</evidence>
<feature type="transmembrane region" description="Helical" evidence="8">
    <location>
        <begin position="162"/>
        <end position="181"/>
    </location>
</feature>
<evidence type="ECO:0000256" key="1">
    <source>
        <dbReference type="ARBA" id="ARBA00004141"/>
    </source>
</evidence>
<dbReference type="SUPFAM" id="SSF103473">
    <property type="entry name" value="MFS general substrate transporter"/>
    <property type="match status" value="1"/>
</dbReference>
<keyword evidence="6 8" id="KW-0472">Membrane</keyword>
<dbReference type="GO" id="GO:0016020">
    <property type="term" value="C:membrane"/>
    <property type="evidence" value="ECO:0007669"/>
    <property type="project" value="UniProtKB-SubCell"/>
</dbReference>
<keyword evidence="7" id="KW-0175">Coiled coil</keyword>
<evidence type="ECO:0000313" key="11">
    <source>
        <dbReference type="Proteomes" id="UP000751190"/>
    </source>
</evidence>
<keyword evidence="11" id="KW-1185">Reference proteome</keyword>
<accession>A0A8J6C8G9</accession>
<dbReference type="GO" id="GO:1904659">
    <property type="term" value="P:D-glucose transmembrane transport"/>
    <property type="evidence" value="ECO:0007669"/>
    <property type="project" value="TreeGrafter"/>
</dbReference>
<gene>
    <name evidence="10" type="ORF">KFE25_003902</name>
</gene>
<keyword evidence="3" id="KW-0813">Transport</keyword>
<evidence type="ECO:0000256" key="5">
    <source>
        <dbReference type="ARBA" id="ARBA00022989"/>
    </source>
</evidence>
<evidence type="ECO:0000313" key="10">
    <source>
        <dbReference type="EMBL" id="KAG8463629.1"/>
    </source>
</evidence>
<keyword evidence="4 8" id="KW-0812">Transmembrane</keyword>
<dbReference type="InterPro" id="IPR036259">
    <property type="entry name" value="MFS_trans_sf"/>
</dbReference>
<dbReference type="PANTHER" id="PTHR48023:SF4">
    <property type="entry name" value="D-XYLOSE-PROTON SYMPORTER-LIKE 2"/>
    <property type="match status" value="1"/>
</dbReference>
<evidence type="ECO:0000256" key="3">
    <source>
        <dbReference type="ARBA" id="ARBA00022448"/>
    </source>
</evidence>
<keyword evidence="5 8" id="KW-1133">Transmembrane helix</keyword>
<sequence>MRISQPATTFGASPAPCSAPGCSPAPAFADINALFLLYACAALGASGLVFGYDIGVISGALPLVREAFAFDTFETGLFVALPGLGAALGGPFAGLMCDALGRKRTVFAQNALVSAGVLLISLAQRHWHLYVGRFVMGIGGSFAAVASLAYLCELAPLSARGLVTSVFELLVVLGMLCAWVADWALLDSLGWRAMFALVLVVVAAQILAVLPLAESASWLLVHGERDECVRAIRRVYTSAEAAAREVERLEAELAQLRAHAAVPGARASDALREWRCPLALGLLLGVCMFLSGGVALRTYAVEVFRAAGLSAEHAGRLLVCLGVVKVVCTALAIALVDTVGRRPLLLTGVALMTAGFATLAASGAALAAGRRDADGLGALFGSALVISGYSYSFGPLTWLLWAELFPTALRGKAIGILNTASWIFGTAANFVFAPLQERIGSARLFCAFAVINCASFGLLAAAVVESSAKFPEQVREELEAMAQRGVRALNCRSPADASRGACIGEPGRAHHADAMPLAESRAARMH</sequence>
<evidence type="ECO:0000256" key="2">
    <source>
        <dbReference type="ARBA" id="ARBA00010992"/>
    </source>
</evidence>
<dbReference type="Proteomes" id="UP000751190">
    <property type="component" value="Unassembled WGS sequence"/>
</dbReference>
<feature type="transmembrane region" description="Helical" evidence="8">
    <location>
        <begin position="278"/>
        <end position="296"/>
    </location>
</feature>
<organism evidence="10 11">
    <name type="scientific">Diacronema lutheri</name>
    <name type="common">Unicellular marine alga</name>
    <name type="synonym">Monochrysis lutheri</name>
    <dbReference type="NCBI Taxonomy" id="2081491"/>
    <lineage>
        <taxon>Eukaryota</taxon>
        <taxon>Haptista</taxon>
        <taxon>Haptophyta</taxon>
        <taxon>Pavlovophyceae</taxon>
        <taxon>Pavlovales</taxon>
        <taxon>Pavlovaceae</taxon>
        <taxon>Diacronema</taxon>
    </lineage>
</organism>
<dbReference type="PROSITE" id="PS50850">
    <property type="entry name" value="MFS"/>
    <property type="match status" value="1"/>
</dbReference>
<feature type="coiled-coil region" evidence="7">
    <location>
        <begin position="232"/>
        <end position="259"/>
    </location>
</feature>
<dbReference type="Gene3D" id="1.20.1250.20">
    <property type="entry name" value="MFS general substrate transporter like domains"/>
    <property type="match status" value="1"/>
</dbReference>
<dbReference type="Pfam" id="PF00083">
    <property type="entry name" value="Sugar_tr"/>
    <property type="match status" value="1"/>
</dbReference>
<dbReference type="PRINTS" id="PR00171">
    <property type="entry name" value="SUGRTRNSPORT"/>
</dbReference>
<feature type="transmembrane region" description="Helical" evidence="8">
    <location>
        <begin position="317"/>
        <end position="336"/>
    </location>
</feature>
<feature type="transmembrane region" description="Helical" evidence="8">
    <location>
        <begin position="35"/>
        <end position="64"/>
    </location>
</feature>
<dbReference type="InterPro" id="IPR020846">
    <property type="entry name" value="MFS_dom"/>
</dbReference>
<evidence type="ECO:0000256" key="4">
    <source>
        <dbReference type="ARBA" id="ARBA00022692"/>
    </source>
</evidence>
<feature type="transmembrane region" description="Helical" evidence="8">
    <location>
        <begin position="193"/>
        <end position="213"/>
    </location>
</feature>
<dbReference type="InterPro" id="IPR005828">
    <property type="entry name" value="MFS_sugar_transport-like"/>
</dbReference>
<feature type="transmembrane region" description="Helical" evidence="8">
    <location>
        <begin position="444"/>
        <end position="464"/>
    </location>
</feature>
<feature type="transmembrane region" description="Helical" evidence="8">
    <location>
        <begin position="376"/>
        <end position="401"/>
    </location>
</feature>
<reference evidence="10" key="1">
    <citation type="submission" date="2021-05" db="EMBL/GenBank/DDBJ databases">
        <title>The genome of the haptophyte Pavlova lutheri (Diacronema luteri, Pavlovales) - a model for lipid biosynthesis in eukaryotic algae.</title>
        <authorList>
            <person name="Hulatt C.J."/>
            <person name="Posewitz M.C."/>
        </authorList>
    </citation>
    <scope>NUCLEOTIDE SEQUENCE</scope>
    <source>
        <strain evidence="10">NIVA-4/92</strain>
    </source>
</reference>
<dbReference type="GO" id="GO:0022857">
    <property type="term" value="F:transmembrane transporter activity"/>
    <property type="evidence" value="ECO:0007669"/>
    <property type="project" value="InterPro"/>
</dbReference>
<comment type="subcellular location">
    <subcellularLocation>
        <location evidence="1">Membrane</location>
        <topology evidence="1">Multi-pass membrane protein</topology>
    </subcellularLocation>
</comment>